<dbReference type="Pfam" id="PF01661">
    <property type="entry name" value="Macro"/>
    <property type="match status" value="1"/>
</dbReference>
<dbReference type="GO" id="GO:0140291">
    <property type="term" value="P:peptidyl-glutamate ADP-deribosylation"/>
    <property type="evidence" value="ECO:0007669"/>
    <property type="project" value="TreeGrafter"/>
</dbReference>
<dbReference type="InterPro" id="IPR043472">
    <property type="entry name" value="Macro_dom-like"/>
</dbReference>
<dbReference type="Gene3D" id="3.40.220.10">
    <property type="entry name" value="Leucine Aminopeptidase, subunit E, domain 1"/>
    <property type="match status" value="1"/>
</dbReference>
<organism evidence="2">
    <name type="scientific">marine metagenome</name>
    <dbReference type="NCBI Taxonomy" id="408172"/>
    <lineage>
        <taxon>unclassified sequences</taxon>
        <taxon>metagenomes</taxon>
        <taxon>ecological metagenomes</taxon>
    </lineage>
</organism>
<dbReference type="PANTHER" id="PTHR12521:SF0">
    <property type="entry name" value="ADP-RIBOSE GLYCOHYDROLASE OARD1"/>
    <property type="match status" value="1"/>
</dbReference>
<proteinExistence type="predicted"/>
<dbReference type="SUPFAM" id="SSF52949">
    <property type="entry name" value="Macro domain-like"/>
    <property type="match status" value="1"/>
</dbReference>
<dbReference type="PANTHER" id="PTHR12521">
    <property type="entry name" value="PROTEIN C6ORF130"/>
    <property type="match status" value="1"/>
</dbReference>
<dbReference type="AlphaFoldDB" id="A0A382G051"/>
<dbReference type="InterPro" id="IPR002589">
    <property type="entry name" value="Macro_dom"/>
</dbReference>
<feature type="domain" description="Macro" evidence="1">
    <location>
        <begin position="1"/>
        <end position="167"/>
    </location>
</feature>
<name>A0A382G051_9ZZZZ</name>
<accession>A0A382G051</accession>
<evidence type="ECO:0000259" key="1">
    <source>
        <dbReference type="PROSITE" id="PS51154"/>
    </source>
</evidence>
<dbReference type="EMBL" id="UINC01052857">
    <property type="protein sequence ID" value="SVB68678.1"/>
    <property type="molecule type" value="Genomic_DNA"/>
</dbReference>
<gene>
    <name evidence="2" type="ORF">METZ01_LOCUS221532</name>
</gene>
<evidence type="ECO:0000313" key="2">
    <source>
        <dbReference type="EMBL" id="SVB68678.1"/>
    </source>
</evidence>
<sequence>MQMADITDRSGNIFTTSCEVVTITVNCEGLMGAGIALEGRLRWPEMYDQYADLCARGVMRPGVLDWWGPDDRGKRVLCFPTKAGWRQPSQVEFITKGLRTLVDGYADQGVASIAMPHLGCSHGGLTWDEVRPLIVAALEPLDDLTVELWEFDSRAEDPDYEVLAELLANRSPKDVGRCLDLDSRGVNALLEAAGSPRVVNLASLQNARGVGEKTLEKVYDFLFRGTDDHHQPFLW</sequence>
<dbReference type="InterPro" id="IPR050892">
    <property type="entry name" value="ADP-ribose_metab_enzymes"/>
</dbReference>
<reference evidence="2" key="1">
    <citation type="submission" date="2018-05" db="EMBL/GenBank/DDBJ databases">
        <authorList>
            <person name="Lanie J.A."/>
            <person name="Ng W.-L."/>
            <person name="Kazmierczak K.M."/>
            <person name="Andrzejewski T.M."/>
            <person name="Davidsen T.M."/>
            <person name="Wayne K.J."/>
            <person name="Tettelin H."/>
            <person name="Glass J.I."/>
            <person name="Rusch D."/>
            <person name="Podicherti R."/>
            <person name="Tsui H.-C.T."/>
            <person name="Winkler M.E."/>
        </authorList>
    </citation>
    <scope>NUCLEOTIDE SEQUENCE</scope>
</reference>
<protein>
    <recommendedName>
        <fullName evidence="1">Macro domain-containing protein</fullName>
    </recommendedName>
</protein>
<dbReference type="PROSITE" id="PS51154">
    <property type="entry name" value="MACRO"/>
    <property type="match status" value="1"/>
</dbReference>